<sequence length="134" mass="14911">MLARAARPAARRAALGPLRRVAGSQRAMAAGFTPPKYHTDFAPDLVVEGIPDDPLSQPKVYEKEIWDNPDMLLPERMELWYDDGSAEPEFYYDHEWPVTNGEAVRDLAIAFTLVLGGIGARPDATRTCHAHSQH</sequence>
<dbReference type="EMBL" id="HBIR01053473">
    <property type="protein sequence ID" value="CAE0589796.1"/>
    <property type="molecule type" value="Transcribed_RNA"/>
</dbReference>
<reference evidence="1" key="1">
    <citation type="submission" date="2021-01" db="EMBL/GenBank/DDBJ databases">
        <authorList>
            <person name="Corre E."/>
            <person name="Pelletier E."/>
            <person name="Niang G."/>
            <person name="Scheremetjew M."/>
            <person name="Finn R."/>
            <person name="Kale V."/>
            <person name="Holt S."/>
            <person name="Cochrane G."/>
            <person name="Meng A."/>
            <person name="Brown T."/>
            <person name="Cohen L."/>
        </authorList>
    </citation>
    <scope>NUCLEOTIDE SEQUENCE</scope>
    <source>
        <strain evidence="1">379</strain>
    </source>
</reference>
<accession>A0A7S3X1C2</accession>
<protein>
    <submittedName>
        <fullName evidence="1">Uncharacterized protein</fullName>
    </submittedName>
</protein>
<proteinExistence type="predicted"/>
<dbReference type="AlphaFoldDB" id="A0A7S3X1C2"/>
<evidence type="ECO:0000313" key="1">
    <source>
        <dbReference type="EMBL" id="CAE0589796.1"/>
    </source>
</evidence>
<organism evidence="1">
    <name type="scientific">Emiliania huxleyi</name>
    <name type="common">Coccolithophore</name>
    <name type="synonym">Pontosphaera huxleyi</name>
    <dbReference type="NCBI Taxonomy" id="2903"/>
    <lineage>
        <taxon>Eukaryota</taxon>
        <taxon>Haptista</taxon>
        <taxon>Haptophyta</taxon>
        <taxon>Prymnesiophyceae</taxon>
        <taxon>Isochrysidales</taxon>
        <taxon>Noelaerhabdaceae</taxon>
        <taxon>Emiliania</taxon>
    </lineage>
</organism>
<gene>
    <name evidence="1" type="ORF">EHUX00137_LOCUS41671</name>
</gene>
<name>A0A7S3X1C2_EMIHU</name>